<dbReference type="InterPro" id="IPR057588">
    <property type="entry name" value="NWD1/2-like_WH"/>
</dbReference>
<proteinExistence type="predicted"/>
<evidence type="ECO:0000313" key="5">
    <source>
        <dbReference type="Proteomes" id="UP001558652"/>
    </source>
</evidence>
<feature type="domain" description="NWD1/2-like winged helix-turn-helix" evidence="3">
    <location>
        <begin position="44"/>
        <end position="100"/>
    </location>
</feature>
<evidence type="ECO:0000256" key="2">
    <source>
        <dbReference type="ARBA" id="ARBA00022737"/>
    </source>
</evidence>
<dbReference type="Proteomes" id="UP001558652">
    <property type="component" value="Unassembled WGS sequence"/>
</dbReference>
<evidence type="ECO:0000259" key="3">
    <source>
        <dbReference type="Pfam" id="PF25469"/>
    </source>
</evidence>
<dbReference type="EMBL" id="JBFDAA010000020">
    <property type="protein sequence ID" value="KAL1115440.1"/>
    <property type="molecule type" value="Genomic_DNA"/>
</dbReference>
<dbReference type="PANTHER" id="PTHR19871:SF37">
    <property type="entry name" value="GH25853P"/>
    <property type="match status" value="1"/>
</dbReference>
<organism evidence="4 5">
    <name type="scientific">Ranatra chinensis</name>
    <dbReference type="NCBI Taxonomy" id="642074"/>
    <lineage>
        <taxon>Eukaryota</taxon>
        <taxon>Metazoa</taxon>
        <taxon>Ecdysozoa</taxon>
        <taxon>Arthropoda</taxon>
        <taxon>Hexapoda</taxon>
        <taxon>Insecta</taxon>
        <taxon>Pterygota</taxon>
        <taxon>Neoptera</taxon>
        <taxon>Paraneoptera</taxon>
        <taxon>Hemiptera</taxon>
        <taxon>Heteroptera</taxon>
        <taxon>Panheteroptera</taxon>
        <taxon>Nepomorpha</taxon>
        <taxon>Nepidae</taxon>
        <taxon>Ranatrinae</taxon>
        <taxon>Ranatra</taxon>
    </lineage>
</organism>
<dbReference type="AlphaFoldDB" id="A0ABD0XXT3"/>
<accession>A0ABD0XXT3</accession>
<sequence>MKGYGHLSPSSSAATCNVLFPVPQTLAWQTSWCSEFEHSLQPRGNLRDQLSNMLSDLETILGQKLVEMCLSLLTAAKWGLTDSEMVDLLTSNKDFHTSTTYPDRATACSAVGPGSDFSSAPKSEFEKDSSRLQICLDPWTPSSACVQQQYNSPYCAFFTSRWAASTCKFPGLIFYEDKKRETTEMVAWAGACLFWSVLSKQLWPFLRWHGGGGSSLTVTWRDWSLRKTVEDRYKLKTAWAHSTLLAYFTGKLCDDSSEIKARMIDQPNKFSKSYNRRKLEEVPYQCYKVTGTCKSYLEDHEWIFDKLCGSSVYQVLEDLRLEGSPDLDWLQRSLEASAQALDYDGSQFYAQMALRLAQSDATTLPPPAKKLMDLIDNGPPVQSLIHVTHPEHRKGVGGVERRAITRERLEFLWY</sequence>
<evidence type="ECO:0000256" key="1">
    <source>
        <dbReference type="ARBA" id="ARBA00022574"/>
    </source>
</evidence>
<dbReference type="Pfam" id="PF25469">
    <property type="entry name" value="WHD_NWD1"/>
    <property type="match status" value="1"/>
</dbReference>
<comment type="caution">
    <text evidence="4">The sequence shown here is derived from an EMBL/GenBank/DDBJ whole genome shotgun (WGS) entry which is preliminary data.</text>
</comment>
<evidence type="ECO:0000313" key="4">
    <source>
        <dbReference type="EMBL" id="KAL1115440.1"/>
    </source>
</evidence>
<keyword evidence="5" id="KW-1185">Reference proteome</keyword>
<dbReference type="PANTHER" id="PTHR19871">
    <property type="entry name" value="BETA TRANSDUCIN-RELATED PROTEIN"/>
    <property type="match status" value="1"/>
</dbReference>
<reference evidence="4 5" key="1">
    <citation type="submission" date="2024-07" db="EMBL/GenBank/DDBJ databases">
        <title>Chromosome-level genome assembly of the water stick insect Ranatra chinensis (Heteroptera: Nepidae).</title>
        <authorList>
            <person name="Liu X."/>
        </authorList>
    </citation>
    <scope>NUCLEOTIDE SEQUENCE [LARGE SCALE GENOMIC DNA]</scope>
    <source>
        <strain evidence="4">Cailab_2021Rc</strain>
        <tissue evidence="4">Muscle</tissue>
    </source>
</reference>
<keyword evidence="1" id="KW-0853">WD repeat</keyword>
<protein>
    <recommendedName>
        <fullName evidence="3">NWD1/2-like winged helix-turn-helix domain-containing protein</fullName>
    </recommendedName>
</protein>
<gene>
    <name evidence="4" type="ORF">AAG570_007470</name>
</gene>
<dbReference type="InterPro" id="IPR052752">
    <property type="entry name" value="NACHT-WD_repeat"/>
</dbReference>
<keyword evidence="2" id="KW-0677">Repeat</keyword>
<name>A0ABD0XXT3_9HEMI</name>